<organism evidence="8">
    <name type="scientific">Cryptomonas curvata</name>
    <dbReference type="NCBI Taxonomy" id="233186"/>
    <lineage>
        <taxon>Eukaryota</taxon>
        <taxon>Cryptophyceae</taxon>
        <taxon>Cryptomonadales</taxon>
        <taxon>Cryptomonadaceae</taxon>
        <taxon>Cryptomonas</taxon>
    </lineage>
</organism>
<dbReference type="GO" id="GO:0005886">
    <property type="term" value="C:plasma membrane"/>
    <property type="evidence" value="ECO:0007669"/>
    <property type="project" value="TreeGrafter"/>
</dbReference>
<comment type="similarity">
    <text evidence="6">Belongs to the NALF family.</text>
</comment>
<feature type="signal peptide" evidence="7">
    <location>
        <begin position="1"/>
        <end position="28"/>
    </location>
</feature>
<evidence type="ECO:0000256" key="5">
    <source>
        <dbReference type="ARBA" id="ARBA00023180"/>
    </source>
</evidence>
<comment type="subcellular location">
    <subcellularLocation>
        <location evidence="1">Membrane</location>
        <topology evidence="1">Multi-pass membrane protein</topology>
    </subcellularLocation>
</comment>
<dbReference type="GO" id="GO:0015275">
    <property type="term" value="F:stretch-activated, monoatomic cation-selective, calcium channel activity"/>
    <property type="evidence" value="ECO:0007669"/>
    <property type="project" value="TreeGrafter"/>
</dbReference>
<evidence type="ECO:0000256" key="4">
    <source>
        <dbReference type="ARBA" id="ARBA00023136"/>
    </source>
</evidence>
<accession>A0A7S0MGX9</accession>
<sequence length="241" mass="27167">MGTMVLKSKSQWQLFLILGISVISATSAYMTNYVCNTTKQLIEDQDFTTTSNPDKIEFFCKDYVQYTAACDVDIDPQLGFNPSCNNTFAIQVYANFERALSVYSCREYSRIWTCDNCTAAYKRWLCASLYRKCVKNTTDICEFNFTRTNHQAIPTCIVKTCQDVCYDVVRKCPVHLQFRCPPVNDLREYDVSTCNNLERPSTTSDAHRSGPGIPALGLLLSLAISLSSSAYTHHSGRLIVA</sequence>
<evidence type="ECO:0000256" key="7">
    <source>
        <dbReference type="SAM" id="SignalP"/>
    </source>
</evidence>
<keyword evidence="4" id="KW-0472">Membrane</keyword>
<evidence type="ECO:0008006" key="9">
    <source>
        <dbReference type="Google" id="ProtNLM"/>
    </source>
</evidence>
<dbReference type="InterPro" id="IPR055288">
    <property type="entry name" value="NALCN_aux_factor_1/2"/>
</dbReference>
<name>A0A7S0MGX9_9CRYP</name>
<proteinExistence type="inferred from homology"/>
<dbReference type="AlphaFoldDB" id="A0A7S0MGX9"/>
<evidence type="ECO:0000256" key="1">
    <source>
        <dbReference type="ARBA" id="ARBA00004141"/>
    </source>
</evidence>
<protein>
    <recommendedName>
        <fullName evidence="9">FZ domain-containing protein</fullName>
    </recommendedName>
</protein>
<keyword evidence="3" id="KW-1133">Transmembrane helix</keyword>
<keyword evidence="5" id="KW-0325">Glycoprotein</keyword>
<dbReference type="EMBL" id="HBEZ01032466">
    <property type="protein sequence ID" value="CAD8640285.1"/>
    <property type="molecule type" value="Transcribed_RNA"/>
</dbReference>
<evidence type="ECO:0000313" key="8">
    <source>
        <dbReference type="EMBL" id="CAD8640285.1"/>
    </source>
</evidence>
<dbReference type="PANTHER" id="PTHR15819">
    <property type="entry name" value="TRANSMEMBRANE PROTEIN FAM155"/>
    <property type="match status" value="1"/>
</dbReference>
<evidence type="ECO:0000256" key="2">
    <source>
        <dbReference type="ARBA" id="ARBA00022692"/>
    </source>
</evidence>
<reference evidence="8" key="1">
    <citation type="submission" date="2021-01" db="EMBL/GenBank/DDBJ databases">
        <authorList>
            <person name="Corre E."/>
            <person name="Pelletier E."/>
            <person name="Niang G."/>
            <person name="Scheremetjew M."/>
            <person name="Finn R."/>
            <person name="Kale V."/>
            <person name="Holt S."/>
            <person name="Cochrane G."/>
            <person name="Meng A."/>
            <person name="Brown T."/>
            <person name="Cohen L."/>
        </authorList>
    </citation>
    <scope>NUCLEOTIDE SEQUENCE</scope>
    <source>
        <strain evidence="8">CCAP979/52</strain>
    </source>
</reference>
<evidence type="ECO:0000256" key="3">
    <source>
        <dbReference type="ARBA" id="ARBA00022989"/>
    </source>
</evidence>
<keyword evidence="7" id="KW-0732">Signal</keyword>
<dbReference type="GO" id="GO:0098703">
    <property type="term" value="P:calcium ion import across plasma membrane"/>
    <property type="evidence" value="ECO:0007669"/>
    <property type="project" value="InterPro"/>
</dbReference>
<dbReference type="InterPro" id="IPR024338">
    <property type="entry name" value="MID1/Yam8"/>
</dbReference>
<keyword evidence="2" id="KW-0812">Transmembrane</keyword>
<feature type="chain" id="PRO_5031448004" description="FZ domain-containing protein" evidence="7">
    <location>
        <begin position="29"/>
        <end position="241"/>
    </location>
</feature>
<evidence type="ECO:0000256" key="6">
    <source>
        <dbReference type="ARBA" id="ARBA00029445"/>
    </source>
</evidence>
<dbReference type="Pfam" id="PF12929">
    <property type="entry name" value="Mid1"/>
    <property type="match status" value="1"/>
</dbReference>
<gene>
    <name evidence="8" type="ORF">CCUR1050_LOCUS17969</name>
</gene>
<dbReference type="PANTHER" id="PTHR15819:SF11">
    <property type="entry name" value="MID1, ISOFORM A"/>
    <property type="match status" value="1"/>
</dbReference>